<dbReference type="InterPro" id="IPR013134">
    <property type="entry name" value="Zn_hook_RAD50"/>
</dbReference>
<evidence type="ECO:0000256" key="4">
    <source>
        <dbReference type="ARBA" id="ARBA00022840"/>
    </source>
</evidence>
<reference evidence="8" key="1">
    <citation type="submission" date="2013-08" db="EMBL/GenBank/DDBJ databases">
        <authorList>
            <person name="Mendez C."/>
            <person name="Richter M."/>
            <person name="Ferrer M."/>
            <person name="Sanchez J."/>
        </authorList>
    </citation>
    <scope>NUCLEOTIDE SEQUENCE</scope>
</reference>
<keyword evidence="3" id="KW-0862">Zinc</keyword>
<evidence type="ECO:0000256" key="6">
    <source>
        <dbReference type="SAM" id="Coils"/>
    </source>
</evidence>
<dbReference type="SUPFAM" id="SSF75712">
    <property type="entry name" value="Rad50 coiled-coil Zn hook"/>
    <property type="match status" value="1"/>
</dbReference>
<proteinExistence type="predicted"/>
<dbReference type="EMBL" id="AUZY01012403">
    <property type="protein sequence ID" value="EQD30190.1"/>
    <property type="molecule type" value="Genomic_DNA"/>
</dbReference>
<evidence type="ECO:0000256" key="5">
    <source>
        <dbReference type="ARBA" id="ARBA00023054"/>
    </source>
</evidence>
<evidence type="ECO:0000256" key="2">
    <source>
        <dbReference type="ARBA" id="ARBA00022741"/>
    </source>
</evidence>
<evidence type="ECO:0000256" key="1">
    <source>
        <dbReference type="ARBA" id="ARBA00022723"/>
    </source>
</evidence>
<protein>
    <submittedName>
        <fullName evidence="8">Zinc hook domain protein</fullName>
    </submittedName>
</protein>
<keyword evidence="5 6" id="KW-0175">Coiled coil</keyword>
<dbReference type="GO" id="GO:0005524">
    <property type="term" value="F:ATP binding"/>
    <property type="evidence" value="ECO:0007669"/>
    <property type="project" value="UniProtKB-KW"/>
</dbReference>
<dbReference type="PROSITE" id="PS51131">
    <property type="entry name" value="ZN_HOOK"/>
    <property type="match status" value="1"/>
</dbReference>
<feature type="domain" description="Zinc-hook" evidence="7">
    <location>
        <begin position="27"/>
        <end position="126"/>
    </location>
</feature>
<organism evidence="8">
    <name type="scientific">mine drainage metagenome</name>
    <dbReference type="NCBI Taxonomy" id="410659"/>
    <lineage>
        <taxon>unclassified sequences</taxon>
        <taxon>metagenomes</taxon>
        <taxon>ecological metagenomes</taxon>
    </lineage>
</organism>
<name>T0ZK48_9ZZZZ</name>
<reference evidence="8" key="2">
    <citation type="journal article" date="2014" name="ISME J.">
        <title>Microbial stratification in low pH oxic and suboxic macroscopic growths along an acid mine drainage.</title>
        <authorList>
            <person name="Mendez-Garcia C."/>
            <person name="Mesa V."/>
            <person name="Sprenger R.R."/>
            <person name="Richter M."/>
            <person name="Diez M.S."/>
            <person name="Solano J."/>
            <person name="Bargiela R."/>
            <person name="Golyshina O.V."/>
            <person name="Manteca A."/>
            <person name="Ramos J.L."/>
            <person name="Gallego J.R."/>
            <person name="Llorente I."/>
            <person name="Martins Dos Santos V.A."/>
            <person name="Jensen O.N."/>
            <person name="Pelaez A.I."/>
            <person name="Sanchez J."/>
            <person name="Ferrer M."/>
        </authorList>
    </citation>
    <scope>NUCLEOTIDE SEQUENCE</scope>
</reference>
<dbReference type="Gene3D" id="1.10.287.510">
    <property type="entry name" value="Helix hairpin bin"/>
    <property type="match status" value="1"/>
</dbReference>
<feature type="coiled-coil region" evidence="6">
    <location>
        <begin position="160"/>
        <end position="187"/>
    </location>
</feature>
<feature type="non-terminal residue" evidence="8">
    <location>
        <position position="225"/>
    </location>
</feature>
<keyword evidence="2" id="KW-0547">Nucleotide-binding</keyword>
<dbReference type="AlphaFoldDB" id="T0ZK48"/>
<dbReference type="GO" id="GO:0046872">
    <property type="term" value="F:metal ion binding"/>
    <property type="evidence" value="ECO:0007669"/>
    <property type="project" value="UniProtKB-KW"/>
</dbReference>
<evidence type="ECO:0000313" key="8">
    <source>
        <dbReference type="EMBL" id="EQD30190.1"/>
    </source>
</evidence>
<comment type="caution">
    <text evidence="8">The sequence shown here is derived from an EMBL/GenBank/DDBJ whole genome shotgun (WGS) entry which is preliminary data.</text>
</comment>
<feature type="coiled-coil region" evidence="6">
    <location>
        <begin position="23"/>
        <end position="50"/>
    </location>
</feature>
<keyword evidence="4" id="KW-0067">ATP-binding</keyword>
<evidence type="ECO:0000256" key="3">
    <source>
        <dbReference type="ARBA" id="ARBA00022833"/>
    </source>
</evidence>
<gene>
    <name evidence="8" type="ORF">B1B_18531</name>
</gene>
<sequence>LDSRIGAISPEMEKYFGSGSIDSAAIIARINELESEIEELGKRITVRKSELGSRNERKRELTSRIDQLEGKSVCPLCGSDLSAEHISRLQTEIDESVQATLAEIGTIAGDIARLTADQERMKQTLSQMRSRSVSEFQQAMDSISSRRVTLAALQKDEELLRNFHEEFVEKRSKAEDLERRIESLRSVESDYSGIKARLEAAETAISGKEVEDIGSRLAALREEIS</sequence>
<accession>T0ZK48</accession>
<dbReference type="Pfam" id="PF04423">
    <property type="entry name" value="Rad50_zn_hook"/>
    <property type="match status" value="1"/>
</dbReference>
<evidence type="ECO:0000259" key="7">
    <source>
        <dbReference type="PROSITE" id="PS51131"/>
    </source>
</evidence>
<keyword evidence="1" id="KW-0479">Metal-binding</keyword>
<feature type="non-terminal residue" evidence="8">
    <location>
        <position position="1"/>
    </location>
</feature>